<evidence type="ECO:0000256" key="17">
    <source>
        <dbReference type="SAM" id="Coils"/>
    </source>
</evidence>
<evidence type="ECO:0000256" key="4">
    <source>
        <dbReference type="ARBA" id="ARBA00022640"/>
    </source>
</evidence>
<evidence type="ECO:0000256" key="14">
    <source>
        <dbReference type="ARBA" id="ARBA00023136"/>
    </source>
</evidence>
<dbReference type="GO" id="GO:0015031">
    <property type="term" value="P:protein transport"/>
    <property type="evidence" value="ECO:0007669"/>
    <property type="project" value="UniProtKB-KW"/>
</dbReference>
<protein>
    <submittedName>
        <fullName evidence="19">P-loop containing nucleoside triphosphate hydrolase</fullName>
    </submittedName>
</protein>
<keyword evidence="10" id="KW-0460">Magnesium</keyword>
<keyword evidence="7" id="KW-0547">Nucleotide-binding</keyword>
<evidence type="ECO:0000256" key="15">
    <source>
        <dbReference type="ARBA" id="ARBA00023766"/>
    </source>
</evidence>
<dbReference type="InterPro" id="IPR024283">
    <property type="entry name" value="TOC159_MAD"/>
</dbReference>
<dbReference type="GO" id="GO:0045036">
    <property type="term" value="P:protein targeting to chloroplast"/>
    <property type="evidence" value="ECO:0007669"/>
    <property type="project" value="InterPro"/>
</dbReference>
<keyword evidence="17" id="KW-0175">Coiled coil</keyword>
<evidence type="ECO:0000256" key="1">
    <source>
        <dbReference type="ARBA" id="ARBA00001946"/>
    </source>
</evidence>
<evidence type="ECO:0000256" key="7">
    <source>
        <dbReference type="ARBA" id="ARBA00022741"/>
    </source>
</evidence>
<evidence type="ECO:0000256" key="11">
    <source>
        <dbReference type="ARBA" id="ARBA00022927"/>
    </source>
</evidence>
<keyword evidence="11" id="KW-0653">Protein transport</keyword>
<evidence type="ECO:0000256" key="8">
    <source>
        <dbReference type="ARBA" id="ARBA00022801"/>
    </source>
</evidence>
<dbReference type="AlphaFoldDB" id="A0A8T1Z562"/>
<proteinExistence type="inferred from homology"/>
<gene>
    <name evidence="19" type="ORF">ISN45_Aa06g037670</name>
</gene>
<dbReference type="GO" id="GO:0005525">
    <property type="term" value="F:GTP binding"/>
    <property type="evidence" value="ECO:0007669"/>
    <property type="project" value="UniProtKB-KW"/>
</dbReference>
<evidence type="ECO:0000256" key="9">
    <source>
        <dbReference type="ARBA" id="ARBA00022805"/>
    </source>
</evidence>
<keyword evidence="20" id="KW-1185">Reference proteome</keyword>
<accession>A0A8T1Z562</accession>
<evidence type="ECO:0000313" key="19">
    <source>
        <dbReference type="EMBL" id="KAG7553223.1"/>
    </source>
</evidence>
<feature type="coiled-coil region" evidence="17">
    <location>
        <begin position="127"/>
        <end position="154"/>
    </location>
</feature>
<evidence type="ECO:0000256" key="5">
    <source>
        <dbReference type="ARBA" id="ARBA00022692"/>
    </source>
</evidence>
<dbReference type="InterPro" id="IPR045058">
    <property type="entry name" value="GIMA/IAN/Toc"/>
</dbReference>
<evidence type="ECO:0000256" key="12">
    <source>
        <dbReference type="ARBA" id="ARBA00022989"/>
    </source>
</evidence>
<evidence type="ECO:0000256" key="10">
    <source>
        <dbReference type="ARBA" id="ARBA00022842"/>
    </source>
</evidence>
<dbReference type="PROSITE" id="PS51720">
    <property type="entry name" value="G_AIG1"/>
    <property type="match status" value="1"/>
</dbReference>
<keyword evidence="2" id="KW-0813">Transport</keyword>
<comment type="similarity">
    <text evidence="16">Belongs to the TRAFAC class TrmE-Era-EngA-EngB-Septin-like GTPase superfamily. AIG1/Toc34/Toc159-like paraseptin GTPase family. TOC159 subfamily.</text>
</comment>
<evidence type="ECO:0000256" key="3">
    <source>
        <dbReference type="ARBA" id="ARBA00022528"/>
    </source>
</evidence>
<keyword evidence="14" id="KW-0472">Membrane</keyword>
<evidence type="ECO:0000259" key="18">
    <source>
        <dbReference type="PROSITE" id="PS51720"/>
    </source>
</evidence>
<evidence type="ECO:0000256" key="6">
    <source>
        <dbReference type="ARBA" id="ARBA00022723"/>
    </source>
</evidence>
<dbReference type="PANTHER" id="PTHR10903:SF120">
    <property type="entry name" value="TRANSLOCASE OF CHLOROPLAST 159, CHLOROPLASTIC"/>
    <property type="match status" value="1"/>
</dbReference>
<evidence type="ECO:0000256" key="16">
    <source>
        <dbReference type="ARBA" id="ARBA00023775"/>
    </source>
</evidence>
<keyword evidence="3" id="KW-0150">Chloroplast</keyword>
<dbReference type="CDD" id="cd01853">
    <property type="entry name" value="Toc34_like"/>
    <property type="match status" value="1"/>
</dbReference>
<dbReference type="Pfam" id="PF11886">
    <property type="entry name" value="TOC159_MAD"/>
    <property type="match status" value="1"/>
</dbReference>
<reference evidence="19 20" key="1">
    <citation type="submission" date="2020-12" db="EMBL/GenBank/DDBJ databases">
        <title>Concerted genomic and epigenomic changes stabilize Arabidopsis allopolyploids.</title>
        <authorList>
            <person name="Chen Z."/>
        </authorList>
    </citation>
    <scope>NUCLEOTIDE SEQUENCE [LARGE SCALE GENOMIC DNA]</scope>
    <source>
        <strain evidence="19">Allo738</strain>
        <tissue evidence="19">Leaf</tissue>
    </source>
</reference>
<dbReference type="GO" id="GO:0003924">
    <property type="term" value="F:GTPase activity"/>
    <property type="evidence" value="ECO:0007669"/>
    <property type="project" value="InterPro"/>
</dbReference>
<dbReference type="NCBIfam" id="TIGR00993">
    <property type="entry name" value="3a0901s04IAP86"/>
    <property type="match status" value="1"/>
</dbReference>
<comment type="subcellular location">
    <subcellularLocation>
        <location evidence="15">Plastid</location>
        <location evidence="15">Chloroplast outer membrane</location>
        <topology evidence="15">Single-pass membrane protein</topology>
    </subcellularLocation>
</comment>
<dbReference type="Proteomes" id="UP000694240">
    <property type="component" value="Chromosome 11"/>
</dbReference>
<dbReference type="GO" id="GO:0046872">
    <property type="term" value="F:metal ion binding"/>
    <property type="evidence" value="ECO:0007669"/>
    <property type="project" value="UniProtKB-KW"/>
</dbReference>
<dbReference type="InterPro" id="IPR005690">
    <property type="entry name" value="Toc86_159"/>
</dbReference>
<dbReference type="PANTHER" id="PTHR10903">
    <property type="entry name" value="GTPASE, IMAP FAMILY MEMBER-RELATED"/>
    <property type="match status" value="1"/>
</dbReference>
<comment type="caution">
    <text evidence="19">The sequence shown here is derived from an EMBL/GenBank/DDBJ whole genome shotgun (WGS) entry which is preliminary data.</text>
</comment>
<name>A0A8T1Z562_9BRAS</name>
<dbReference type="InterPro" id="IPR006703">
    <property type="entry name" value="G_AIG1"/>
</dbReference>
<sequence>MVASDQTSFYASKLSGRTWASVVSGDGGGNGVGALSFVNDFDTSSQSLAGKSECCNVDRADDLGLFDLDQSVSPMTEIVTDDSVSSETEGERIGVEEAVKEIEEDSVGKFENVSVDVVDENLVSYETEKDEIEVRESENEVKGLEEAVKKITEDGVDTLVSYVIEKEEIGDRESENEVKGVEEVVSEDGTKEEKCWFSDKVDDEDNIDQVVEEEAVKLRNFIVDLLTTESLHVDVVYNTPLNNQETISTREVSAEDMEIESSGEGVVGVDGSESDEETEEMIFGSSKSGEQFLEELEKVSSGNQAHFDETKIPNHHVDRIDGQIFTDSDEEVDTNDEGKEKTFDSVALAAVLKAATSGSSDGGNFSISQDVMKLFSMEHPAGQGSSLRFVQSAAPLPNHSNIFPSLKVQMGGESENNLSEEEKHKLEKLQSMRVKYLRLVHRLGQSVETSIAAQVLYDLAFLTLTHSGQSCSLDAAKKMAMDSEAKGKDLNFSLNILVLGKSGVGKSATINSILGDQKASIHAFQPSTTSVLEISGTVDGVKITIIDTPGLKSSAMDQSANSKMLSSVKKIMKKCPPDVVLYVDRLDAQNRGLDNMPLLRTITASLGSSILKNAIVVLTHAGCAPPDGPYGTPLSYDVFVKQCSHIVQQSIGHAVGDLRLINPRLLNEVSLVENHSLCRKNREGVKVLPNGQTWRPRLLLLCYSKKVISDARSLLKPPEALDHRKLFGFQVPALPLPNLLSWLLQSRAHPKLPVDQGGDIVDSDIEIDVSDSEQEDGEDDEYEQLPPFKPLRKTQLAKLSKEQRKAYFDGYDYRVKLLQKKQWREELRRMREIKKNGKKKVTESEYGYPEEEEAPPALAPVVLPDVVLPPSFDSDHSAYRYRCLEPTSKLITKSVLNPQGWDHDCGLDCVIAERSLAIANRFPAAVSVQVTKDKKEFNIHLDSSICAKHGDNGSTMAGLVIQGSEQLMYTLKGETKFKNSRRNETTLGGLVTFFGGKIPSGLKLEKQIALGKWVVLVGNAGTTRSQGDSAYEGNLEVRLREVDFPIGQNQSHMGVSLKKSKDDLTVTANVRHQVSVGRQTKVTAFASLDSKRNGRFTVRTSSSDQLQIAVMALLPIAMSIYKRIFGSGDN</sequence>
<dbReference type="GO" id="GO:0009707">
    <property type="term" value="C:chloroplast outer membrane"/>
    <property type="evidence" value="ECO:0007669"/>
    <property type="project" value="UniProtKB-SubCell"/>
</dbReference>
<keyword evidence="5" id="KW-0812">Transmembrane</keyword>
<evidence type="ECO:0000313" key="20">
    <source>
        <dbReference type="Proteomes" id="UP000694240"/>
    </source>
</evidence>
<dbReference type="EMBL" id="JAEFBK010000011">
    <property type="protein sequence ID" value="KAG7553223.1"/>
    <property type="molecule type" value="Genomic_DNA"/>
</dbReference>
<keyword evidence="8 19" id="KW-0378">Hydrolase</keyword>
<evidence type="ECO:0000256" key="13">
    <source>
        <dbReference type="ARBA" id="ARBA00023134"/>
    </source>
</evidence>
<dbReference type="Pfam" id="PF04548">
    <property type="entry name" value="AIG1"/>
    <property type="match status" value="1"/>
</dbReference>
<feature type="domain" description="AIG1-type G" evidence="18">
    <location>
        <begin position="491"/>
        <end position="732"/>
    </location>
</feature>
<keyword evidence="6" id="KW-0479">Metal-binding</keyword>
<keyword evidence="9" id="KW-1002">Plastid outer membrane</keyword>
<dbReference type="FunFam" id="3.40.50.300:FF:000413">
    <property type="entry name" value="Translocase of chloroplast 120, chloroplastic"/>
    <property type="match status" value="1"/>
</dbReference>
<organism evidence="19 20">
    <name type="scientific">Arabidopsis thaliana x Arabidopsis arenosa</name>
    <dbReference type="NCBI Taxonomy" id="1240361"/>
    <lineage>
        <taxon>Eukaryota</taxon>
        <taxon>Viridiplantae</taxon>
        <taxon>Streptophyta</taxon>
        <taxon>Embryophyta</taxon>
        <taxon>Tracheophyta</taxon>
        <taxon>Spermatophyta</taxon>
        <taxon>Magnoliopsida</taxon>
        <taxon>eudicotyledons</taxon>
        <taxon>Gunneridae</taxon>
        <taxon>Pentapetalae</taxon>
        <taxon>rosids</taxon>
        <taxon>malvids</taxon>
        <taxon>Brassicales</taxon>
        <taxon>Brassicaceae</taxon>
        <taxon>Camelineae</taxon>
        <taxon>Arabidopsis</taxon>
    </lineage>
</organism>
<comment type="cofactor">
    <cofactor evidence="1">
        <name>Mg(2+)</name>
        <dbReference type="ChEBI" id="CHEBI:18420"/>
    </cofactor>
</comment>
<evidence type="ECO:0000256" key="2">
    <source>
        <dbReference type="ARBA" id="ARBA00022448"/>
    </source>
</evidence>
<keyword evidence="13" id="KW-0342">GTP-binding</keyword>
<keyword evidence="12" id="KW-1133">Transmembrane helix</keyword>
<keyword evidence="4" id="KW-0934">Plastid</keyword>